<comment type="catalytic activity">
    <reaction evidence="11">
        <text>sphinganine + NADP(+) = 3-oxosphinganine + NADPH + H(+)</text>
        <dbReference type="Rhea" id="RHEA:22640"/>
        <dbReference type="ChEBI" id="CHEBI:15378"/>
        <dbReference type="ChEBI" id="CHEBI:57783"/>
        <dbReference type="ChEBI" id="CHEBI:57817"/>
        <dbReference type="ChEBI" id="CHEBI:58299"/>
        <dbReference type="ChEBI" id="CHEBI:58349"/>
        <dbReference type="EC" id="1.1.1.102"/>
    </reaction>
    <physiologicalReaction direction="right-to-left" evidence="11">
        <dbReference type="Rhea" id="RHEA:22642"/>
    </physiologicalReaction>
</comment>
<evidence type="ECO:0000256" key="3">
    <source>
        <dbReference type="ARBA" id="ARBA00004991"/>
    </source>
</evidence>
<evidence type="ECO:0000313" key="15">
    <source>
        <dbReference type="Proteomes" id="UP001219355"/>
    </source>
</evidence>
<evidence type="ECO:0000256" key="4">
    <source>
        <dbReference type="ARBA" id="ARBA00022824"/>
    </source>
</evidence>
<feature type="transmembrane region" description="Helical" evidence="13">
    <location>
        <begin position="289"/>
        <end position="306"/>
    </location>
</feature>
<reference evidence="14" key="1">
    <citation type="submission" date="2023-03" db="EMBL/GenBank/DDBJ databases">
        <title>Emydomyces testavorans Genome Sequence.</title>
        <authorList>
            <person name="Hoyer L."/>
        </authorList>
    </citation>
    <scope>NUCLEOTIDE SEQUENCE</scope>
    <source>
        <strain evidence="14">16-2883</strain>
    </source>
</reference>
<dbReference type="AlphaFoldDB" id="A0AAF0DJI5"/>
<dbReference type="InterPro" id="IPR036291">
    <property type="entry name" value="NAD(P)-bd_dom_sf"/>
</dbReference>
<feature type="coiled-coil region" evidence="12">
    <location>
        <begin position="52"/>
        <end position="79"/>
    </location>
</feature>
<dbReference type="PANTHER" id="PTHR43550">
    <property type="entry name" value="3-KETODIHYDROSPHINGOSINE REDUCTASE"/>
    <property type="match status" value="1"/>
</dbReference>
<dbReference type="InterPro" id="IPR002347">
    <property type="entry name" value="SDR_fam"/>
</dbReference>
<keyword evidence="7 14" id="KW-0560">Oxidoreductase</keyword>
<dbReference type="Proteomes" id="UP001219355">
    <property type="component" value="Chromosome 2"/>
</dbReference>
<evidence type="ECO:0000256" key="12">
    <source>
        <dbReference type="SAM" id="Coils"/>
    </source>
</evidence>
<dbReference type="Pfam" id="PF00106">
    <property type="entry name" value="adh_short"/>
    <property type="match status" value="1"/>
</dbReference>
<comment type="subcellular location">
    <subcellularLocation>
        <location evidence="1">Endoplasmic reticulum</location>
    </subcellularLocation>
</comment>
<dbReference type="SUPFAM" id="SSF51735">
    <property type="entry name" value="NAD(P)-binding Rossmann-fold domains"/>
    <property type="match status" value="1"/>
</dbReference>
<protein>
    <recommendedName>
        <fullName evidence="9">3-dehydrosphinganine reductase</fullName>
        <ecNumber evidence="9">1.1.1.102</ecNumber>
    </recommendedName>
</protein>
<dbReference type="GO" id="GO:0030148">
    <property type="term" value="P:sphingolipid biosynthetic process"/>
    <property type="evidence" value="ECO:0007669"/>
    <property type="project" value="InterPro"/>
</dbReference>
<comment type="function">
    <text evidence="10">Catalyzes the reduction of 3'-oxosphinganine (3-ketodihydrosphingosine/KDS) to sphinganine (dihydrosphingosine/DHS), the second step of de novo sphingolipid biosynthesis.</text>
</comment>
<keyword evidence="13" id="KW-0472">Membrane</keyword>
<evidence type="ECO:0000313" key="14">
    <source>
        <dbReference type="EMBL" id="WEW58145.1"/>
    </source>
</evidence>
<keyword evidence="12" id="KW-0175">Coiled coil</keyword>
<dbReference type="GO" id="GO:0006666">
    <property type="term" value="P:3-keto-sphinganine metabolic process"/>
    <property type="evidence" value="ECO:0007669"/>
    <property type="project" value="InterPro"/>
</dbReference>
<gene>
    <name evidence="14" type="ORF">PRK78_003612</name>
</gene>
<evidence type="ECO:0000256" key="2">
    <source>
        <dbReference type="ARBA" id="ARBA00004760"/>
    </source>
</evidence>
<evidence type="ECO:0000256" key="9">
    <source>
        <dbReference type="ARBA" id="ARBA00026112"/>
    </source>
</evidence>
<dbReference type="Gene3D" id="3.40.50.720">
    <property type="entry name" value="NAD(P)-binding Rossmann-like Domain"/>
    <property type="match status" value="1"/>
</dbReference>
<dbReference type="PRINTS" id="PR00081">
    <property type="entry name" value="GDHRDH"/>
</dbReference>
<keyword evidence="5" id="KW-0521">NADP</keyword>
<keyword evidence="4" id="KW-0256">Endoplasmic reticulum</keyword>
<evidence type="ECO:0000256" key="10">
    <source>
        <dbReference type="ARBA" id="ARBA00044737"/>
    </source>
</evidence>
<dbReference type="InterPro" id="IPR045022">
    <property type="entry name" value="KDSR-like"/>
</dbReference>
<evidence type="ECO:0000256" key="13">
    <source>
        <dbReference type="SAM" id="Phobius"/>
    </source>
</evidence>
<organism evidence="14 15">
    <name type="scientific">Emydomyces testavorans</name>
    <dbReference type="NCBI Taxonomy" id="2070801"/>
    <lineage>
        <taxon>Eukaryota</taxon>
        <taxon>Fungi</taxon>
        <taxon>Dikarya</taxon>
        <taxon>Ascomycota</taxon>
        <taxon>Pezizomycotina</taxon>
        <taxon>Eurotiomycetes</taxon>
        <taxon>Eurotiomycetidae</taxon>
        <taxon>Onygenales</taxon>
        <taxon>Nannizziopsiaceae</taxon>
        <taxon>Emydomyces</taxon>
    </lineage>
</organism>
<dbReference type="GO" id="GO:0005789">
    <property type="term" value="C:endoplasmic reticulum membrane"/>
    <property type="evidence" value="ECO:0007669"/>
    <property type="project" value="TreeGrafter"/>
</dbReference>
<proteinExistence type="predicted"/>
<comment type="pathway">
    <text evidence="3">Sphingolipid metabolism.</text>
</comment>
<evidence type="ECO:0000256" key="1">
    <source>
        <dbReference type="ARBA" id="ARBA00004240"/>
    </source>
</evidence>
<keyword evidence="6" id="KW-0746">Sphingolipid metabolism</keyword>
<evidence type="ECO:0000256" key="11">
    <source>
        <dbReference type="ARBA" id="ARBA00048930"/>
    </source>
</evidence>
<comment type="pathway">
    <text evidence="2">Lipid metabolism; sphingolipid metabolism.</text>
</comment>
<sequence length="327" mass="36754">MFSSEELDAEHPLGTKIRLRSKAIHETVVIAGGSVGLGRELASQLIQAGANVIILARNRERLEATAQELQSQRVRKDQEIHTESVDLVNSSQVEDFVQSLQVTPSYVFCVAGGCAEEVGFFADISPQQIVSCFEKNYFSSAFVAHAFVKKWINQPKTSEPRHLIFTGSTAAFVAIPGYVAYTPTKTALRALADTLRQEVLMYESRVKIQVHCSFPGTIFTESFEKEQQNKPRLCKQLEGSDDEKSGMTPEQVAKGILDGIKKNEYLITLDLQTRLLLNNMRGPSPAETFLWDWLLCLVASVVWPIYRKIFDRKTRAYGREKFRDPST</sequence>
<dbReference type="PANTHER" id="PTHR43550:SF3">
    <property type="entry name" value="3-KETODIHYDROSPHINGOSINE REDUCTASE"/>
    <property type="match status" value="1"/>
</dbReference>
<keyword evidence="15" id="KW-1185">Reference proteome</keyword>
<dbReference type="EMBL" id="CP120628">
    <property type="protein sequence ID" value="WEW58145.1"/>
    <property type="molecule type" value="Genomic_DNA"/>
</dbReference>
<evidence type="ECO:0000256" key="8">
    <source>
        <dbReference type="ARBA" id="ARBA00023098"/>
    </source>
</evidence>
<dbReference type="GO" id="GO:0047560">
    <property type="term" value="F:3-dehydrosphinganine reductase activity"/>
    <property type="evidence" value="ECO:0007669"/>
    <property type="project" value="UniProtKB-EC"/>
</dbReference>
<name>A0AAF0DJI5_9EURO</name>
<dbReference type="CDD" id="cd08939">
    <property type="entry name" value="KDSR-like_SDR_c"/>
    <property type="match status" value="1"/>
</dbReference>
<keyword evidence="8" id="KW-0443">Lipid metabolism</keyword>
<keyword evidence="13" id="KW-0812">Transmembrane</keyword>
<keyword evidence="13" id="KW-1133">Transmembrane helix</keyword>
<evidence type="ECO:0000256" key="7">
    <source>
        <dbReference type="ARBA" id="ARBA00023002"/>
    </source>
</evidence>
<evidence type="ECO:0000256" key="5">
    <source>
        <dbReference type="ARBA" id="ARBA00022857"/>
    </source>
</evidence>
<accession>A0AAF0DJI5</accession>
<evidence type="ECO:0000256" key="6">
    <source>
        <dbReference type="ARBA" id="ARBA00022919"/>
    </source>
</evidence>
<dbReference type="EC" id="1.1.1.102" evidence="9"/>